<dbReference type="InterPro" id="IPR050386">
    <property type="entry name" value="Glycosyl_hydrolase_5"/>
</dbReference>
<dbReference type="EC" id="3.2.1.4" evidence="10"/>
<evidence type="ECO:0000256" key="3">
    <source>
        <dbReference type="ARBA" id="ARBA00023001"/>
    </source>
</evidence>
<protein>
    <submittedName>
        <fullName evidence="10">Cellulase</fullName>
        <ecNumber evidence="10">3.2.1.4</ecNumber>
    </submittedName>
</protein>
<evidence type="ECO:0000259" key="9">
    <source>
        <dbReference type="Pfam" id="PF00150"/>
    </source>
</evidence>
<keyword evidence="4" id="KW-0119">Carbohydrate metabolism</keyword>
<accession>A9EU19</accession>
<organism evidence="10 11">
    <name type="scientific">Sorangium cellulosum (strain So ce56)</name>
    <name type="common">Polyangium cellulosum (strain So ce56)</name>
    <dbReference type="NCBI Taxonomy" id="448385"/>
    <lineage>
        <taxon>Bacteria</taxon>
        <taxon>Pseudomonadati</taxon>
        <taxon>Myxococcota</taxon>
        <taxon>Polyangia</taxon>
        <taxon>Polyangiales</taxon>
        <taxon>Polyangiaceae</taxon>
        <taxon>Sorangium</taxon>
    </lineage>
</organism>
<dbReference type="STRING" id="448385.sce0902"/>
<dbReference type="BioCyc" id="SCEL448385:SCE_RS04725-MONOMER"/>
<evidence type="ECO:0000256" key="6">
    <source>
        <dbReference type="ARBA" id="ARBA00023326"/>
    </source>
</evidence>
<dbReference type="GO" id="GO:0009986">
    <property type="term" value="C:cell surface"/>
    <property type="evidence" value="ECO:0007669"/>
    <property type="project" value="TreeGrafter"/>
</dbReference>
<dbReference type="GO" id="GO:0030245">
    <property type="term" value="P:cellulose catabolic process"/>
    <property type="evidence" value="ECO:0007669"/>
    <property type="project" value="UniProtKB-KW"/>
</dbReference>
<dbReference type="PANTHER" id="PTHR31297">
    <property type="entry name" value="GLUCAN ENDO-1,6-BETA-GLUCOSIDASE B"/>
    <property type="match status" value="1"/>
</dbReference>
<dbReference type="KEGG" id="scl:sce0902"/>
<evidence type="ECO:0000256" key="1">
    <source>
        <dbReference type="ARBA" id="ARBA00005641"/>
    </source>
</evidence>
<dbReference type="eggNOG" id="COG2730">
    <property type="taxonomic scope" value="Bacteria"/>
</dbReference>
<reference evidence="10 11" key="1">
    <citation type="journal article" date="2007" name="Nat. Biotechnol.">
        <title>Complete genome sequence of the myxobacterium Sorangium cellulosum.</title>
        <authorList>
            <person name="Schneiker S."/>
            <person name="Perlova O."/>
            <person name="Kaiser O."/>
            <person name="Gerth K."/>
            <person name="Alici A."/>
            <person name="Altmeyer M.O."/>
            <person name="Bartels D."/>
            <person name="Bekel T."/>
            <person name="Beyer S."/>
            <person name="Bode E."/>
            <person name="Bode H.B."/>
            <person name="Bolten C.J."/>
            <person name="Choudhuri J.V."/>
            <person name="Doss S."/>
            <person name="Elnakady Y.A."/>
            <person name="Frank B."/>
            <person name="Gaigalat L."/>
            <person name="Goesmann A."/>
            <person name="Groeger C."/>
            <person name="Gross F."/>
            <person name="Jelsbak L."/>
            <person name="Jelsbak L."/>
            <person name="Kalinowski J."/>
            <person name="Kegler C."/>
            <person name="Knauber T."/>
            <person name="Konietzny S."/>
            <person name="Kopp M."/>
            <person name="Krause L."/>
            <person name="Krug D."/>
            <person name="Linke B."/>
            <person name="Mahmud T."/>
            <person name="Martinez-Arias R."/>
            <person name="McHardy A.C."/>
            <person name="Merai M."/>
            <person name="Meyer F."/>
            <person name="Mormann S."/>
            <person name="Munoz-Dorado J."/>
            <person name="Perez J."/>
            <person name="Pradella S."/>
            <person name="Rachid S."/>
            <person name="Raddatz G."/>
            <person name="Rosenau F."/>
            <person name="Rueckert C."/>
            <person name="Sasse F."/>
            <person name="Scharfe M."/>
            <person name="Schuster S.C."/>
            <person name="Suen G."/>
            <person name="Treuner-Lange A."/>
            <person name="Velicer G.J."/>
            <person name="Vorholter F.-J."/>
            <person name="Weissman K.J."/>
            <person name="Welch R.D."/>
            <person name="Wenzel S.C."/>
            <person name="Whitworth D.E."/>
            <person name="Wilhelm S."/>
            <person name="Wittmann C."/>
            <person name="Bloecker H."/>
            <person name="Puehler A."/>
            <person name="Mueller R."/>
        </authorList>
    </citation>
    <scope>NUCLEOTIDE SEQUENCE [LARGE SCALE GENOMIC DNA]</scope>
    <source>
        <strain evidence="11">So ce56</strain>
    </source>
</reference>
<keyword evidence="11" id="KW-1185">Reference proteome</keyword>
<keyword evidence="6" id="KW-0624">Polysaccharide degradation</keyword>
<dbReference type="PANTHER" id="PTHR31297:SF41">
    <property type="entry name" value="ENDOGLUCANASE, PUTATIVE (AFU_ORTHOLOGUE AFUA_5G01830)-RELATED"/>
    <property type="match status" value="1"/>
</dbReference>
<dbReference type="GO" id="GO:0005576">
    <property type="term" value="C:extracellular region"/>
    <property type="evidence" value="ECO:0007669"/>
    <property type="project" value="TreeGrafter"/>
</dbReference>
<dbReference type="CAZy" id="GH5">
    <property type="family name" value="Glycoside Hydrolase Family 5"/>
</dbReference>
<gene>
    <name evidence="10" type="primary">celG</name>
    <name evidence="10" type="ordered locus">sce0902</name>
</gene>
<feature type="domain" description="Glycoside hydrolase family 5" evidence="9">
    <location>
        <begin position="116"/>
        <end position="408"/>
    </location>
</feature>
<dbReference type="Proteomes" id="UP000002139">
    <property type="component" value="Chromosome"/>
</dbReference>
<dbReference type="SUPFAM" id="SSF51445">
    <property type="entry name" value="(Trans)glycosidases"/>
    <property type="match status" value="1"/>
</dbReference>
<dbReference type="AlphaFoldDB" id="A9EU19"/>
<dbReference type="InterPro" id="IPR017853">
    <property type="entry name" value="GH"/>
</dbReference>
<dbReference type="OrthoDB" id="9800955at2"/>
<keyword evidence="3" id="KW-0136">Cellulose degradation</keyword>
<dbReference type="PROSITE" id="PS51257">
    <property type="entry name" value="PROKAR_LIPOPROTEIN"/>
    <property type="match status" value="1"/>
</dbReference>
<evidence type="ECO:0000256" key="2">
    <source>
        <dbReference type="ARBA" id="ARBA00022801"/>
    </source>
</evidence>
<name>A9EU19_SORC5</name>
<feature type="chain" id="PRO_5002735470" evidence="8">
    <location>
        <begin position="21"/>
        <end position="431"/>
    </location>
</feature>
<evidence type="ECO:0000256" key="7">
    <source>
        <dbReference type="RuleBase" id="RU361153"/>
    </source>
</evidence>
<dbReference type="GO" id="GO:0008810">
    <property type="term" value="F:cellulase activity"/>
    <property type="evidence" value="ECO:0007669"/>
    <property type="project" value="UniProtKB-EC"/>
</dbReference>
<keyword evidence="8" id="KW-0732">Signal</keyword>
<evidence type="ECO:0000313" key="11">
    <source>
        <dbReference type="Proteomes" id="UP000002139"/>
    </source>
</evidence>
<keyword evidence="2 7" id="KW-0378">Hydrolase</keyword>
<dbReference type="Gene3D" id="3.20.20.80">
    <property type="entry name" value="Glycosidases"/>
    <property type="match status" value="1"/>
</dbReference>
<dbReference type="RefSeq" id="WP_012233536.1">
    <property type="nucleotide sequence ID" value="NC_010162.1"/>
</dbReference>
<dbReference type="GO" id="GO:0008422">
    <property type="term" value="F:beta-glucosidase activity"/>
    <property type="evidence" value="ECO:0007669"/>
    <property type="project" value="TreeGrafter"/>
</dbReference>
<evidence type="ECO:0000313" key="10">
    <source>
        <dbReference type="EMBL" id="CAN91059.1"/>
    </source>
</evidence>
<evidence type="ECO:0000256" key="4">
    <source>
        <dbReference type="ARBA" id="ARBA00023277"/>
    </source>
</evidence>
<dbReference type="HOGENOM" id="CLU_635999_0_0_7"/>
<proteinExistence type="inferred from homology"/>
<dbReference type="Pfam" id="PF00150">
    <property type="entry name" value="Cellulase"/>
    <property type="match status" value="1"/>
</dbReference>
<feature type="signal peptide" evidence="8">
    <location>
        <begin position="1"/>
        <end position="20"/>
    </location>
</feature>
<evidence type="ECO:0000256" key="8">
    <source>
        <dbReference type="SAM" id="SignalP"/>
    </source>
</evidence>
<comment type="similarity">
    <text evidence="1 7">Belongs to the glycosyl hydrolase 5 (cellulase A) family.</text>
</comment>
<evidence type="ECO:0000256" key="5">
    <source>
        <dbReference type="ARBA" id="ARBA00023295"/>
    </source>
</evidence>
<keyword evidence="5 7" id="KW-0326">Glycosidase</keyword>
<sequence length="431" mass="44902">MTHAYRLAFFSILGLLVACNSTDPDVTSGAGAASGGATGGSGGGATTGDAATGGAGTGTGDAATGGAGAGDVSAGGAGTGGVGGSGGTGGSATPVDAAAMVPDMGIGANIGNTLENTTEWETGWGQPLITRTFINGMASHGIKTVRVPVAWDTYAANGTIDATKMARVKEVVGWIEAAGMYSIVNIHWDGGWIYNEDNADKYKLTDDVKTRFASYWTQIATAFSDVGHKLILEGMNEEGNYWVNGVHDGGTPDYAALNEMNQLFVTTVREQGGYNASRALLIAGFVTDIDRTCVSDFKVPADPAGTKSLFLSIHYYTPYTFCGLDTVESWGSPKTTWGTEPEKAELKSKFDTLGAFSAQRSLPIILGEFGVTLGTNYPREPASRTLWMRSVVEAATSRGIVPVLWDTGTDIKRTDGSFSTEWQAVVSAVNR</sequence>
<dbReference type="EMBL" id="AM746676">
    <property type="protein sequence ID" value="CAN91059.1"/>
    <property type="molecule type" value="Genomic_DNA"/>
</dbReference>
<dbReference type="InterPro" id="IPR001547">
    <property type="entry name" value="Glyco_hydro_5"/>
</dbReference>